<dbReference type="RefSeq" id="WP_318785764.1">
    <property type="nucleotide sequence ID" value="NZ_JAWDKC010000015.1"/>
</dbReference>
<evidence type="ECO:0000313" key="2">
    <source>
        <dbReference type="EMBL" id="MDV0445344.1"/>
    </source>
</evidence>
<comment type="caution">
    <text evidence="2">The sequence shown here is derived from an EMBL/GenBank/DDBJ whole genome shotgun (WGS) entry which is preliminary data.</text>
</comment>
<sequence>MEFGLLFDGLKKAFQSYIHNIVAYLVGIILFLIISAVVYFIGFGGDILAVYEALINMKFGTSFVIMILTVLIGYFISAPLMYGMYYMAIKGTRSKDVKIGDLFYGFKSGKAFVRSLIYVLVYAVVIAVVSLIVGVLVGLIAGAVSLASASAAAAIAGVLTFILMLLVEIFFFFTIYVYVMTPGEGFFYALKESFRIGKSNIIMTLLTIIIVWIISIFVITIPLGYLYGAYMLKELDPSIKDESGMEDVV</sequence>
<protein>
    <recommendedName>
        <fullName evidence="4">Glycerophosphoryl diester phosphodiesterase membrane domain-containing protein</fullName>
    </recommendedName>
</protein>
<dbReference type="Proteomes" id="UP001272052">
    <property type="component" value="Unassembled WGS sequence"/>
</dbReference>
<feature type="transmembrane region" description="Helical" evidence="1">
    <location>
        <begin position="21"/>
        <end position="43"/>
    </location>
</feature>
<accession>A0ABU3VPW1</accession>
<organism evidence="2 3">
    <name type="scientific">Methanimicrococcus hacksteinii</name>
    <dbReference type="NCBI Taxonomy" id="3028293"/>
    <lineage>
        <taxon>Archaea</taxon>
        <taxon>Methanobacteriati</taxon>
        <taxon>Methanobacteriota</taxon>
        <taxon>Stenosarchaea group</taxon>
        <taxon>Methanomicrobia</taxon>
        <taxon>Methanosarcinales</taxon>
        <taxon>Methanosarcinaceae</taxon>
        <taxon>Methanimicrococcus</taxon>
    </lineage>
</organism>
<keyword evidence="1" id="KW-0812">Transmembrane</keyword>
<keyword evidence="3" id="KW-1185">Reference proteome</keyword>
<gene>
    <name evidence="2" type="ORF">MmiAt1_09180</name>
</gene>
<evidence type="ECO:0008006" key="4">
    <source>
        <dbReference type="Google" id="ProtNLM"/>
    </source>
</evidence>
<proteinExistence type="predicted"/>
<keyword evidence="1" id="KW-1133">Transmembrane helix</keyword>
<name>A0ABU3VPW1_9EURY</name>
<reference evidence="2 3" key="1">
    <citation type="submission" date="2023-06" db="EMBL/GenBank/DDBJ databases">
        <title>Genome sequence of Methanimicrococcus sp. At1.</title>
        <authorList>
            <person name="Protasov E."/>
            <person name="Platt K."/>
            <person name="Poehlein A."/>
            <person name="Daniel R."/>
            <person name="Brune A."/>
        </authorList>
    </citation>
    <scope>NUCLEOTIDE SEQUENCE [LARGE SCALE GENOMIC DNA]</scope>
    <source>
        <strain evidence="2 3">At1</strain>
    </source>
</reference>
<keyword evidence="1" id="KW-0472">Membrane</keyword>
<feature type="transmembrane region" description="Helical" evidence="1">
    <location>
        <begin position="116"/>
        <end position="141"/>
    </location>
</feature>
<feature type="transmembrane region" description="Helical" evidence="1">
    <location>
        <begin position="63"/>
        <end position="85"/>
    </location>
</feature>
<feature type="transmembrane region" description="Helical" evidence="1">
    <location>
        <begin position="153"/>
        <end position="179"/>
    </location>
</feature>
<feature type="transmembrane region" description="Helical" evidence="1">
    <location>
        <begin position="200"/>
        <end position="227"/>
    </location>
</feature>
<evidence type="ECO:0000256" key="1">
    <source>
        <dbReference type="SAM" id="Phobius"/>
    </source>
</evidence>
<dbReference type="EMBL" id="JAWDKC010000015">
    <property type="protein sequence ID" value="MDV0445344.1"/>
    <property type="molecule type" value="Genomic_DNA"/>
</dbReference>
<evidence type="ECO:0000313" key="3">
    <source>
        <dbReference type="Proteomes" id="UP001272052"/>
    </source>
</evidence>